<name>A0A934KHF3_9BACT</name>
<organism evidence="2 3">
    <name type="scientific">Candidatus Amunia macphersoniae</name>
    <dbReference type="NCBI Taxonomy" id="3127014"/>
    <lineage>
        <taxon>Bacteria</taxon>
        <taxon>Bacillati</taxon>
        <taxon>Candidatus Dormiibacterota</taxon>
        <taxon>Candidatus Dormibacteria</taxon>
        <taxon>Candidatus Aeolococcales</taxon>
        <taxon>Candidatus Aeolococcaceae</taxon>
        <taxon>Candidatus Amunia</taxon>
    </lineage>
</organism>
<dbReference type="AlphaFoldDB" id="A0A934KHF3"/>
<feature type="signal peptide" evidence="1">
    <location>
        <begin position="1"/>
        <end position="33"/>
    </location>
</feature>
<evidence type="ECO:0000313" key="3">
    <source>
        <dbReference type="Proteomes" id="UP000614410"/>
    </source>
</evidence>
<gene>
    <name evidence="2" type="ORF">JF887_00210</name>
</gene>
<feature type="chain" id="PRO_5036782214" description="IPTL-CTERM protein sorting domain-containing protein" evidence="1">
    <location>
        <begin position="34"/>
        <end position="734"/>
    </location>
</feature>
<proteinExistence type="predicted"/>
<dbReference type="SUPFAM" id="SSF50939">
    <property type="entry name" value="Sialidases"/>
    <property type="match status" value="2"/>
</dbReference>
<keyword evidence="1" id="KW-0732">Signal</keyword>
<dbReference type="Gene3D" id="2.120.10.10">
    <property type="match status" value="1"/>
</dbReference>
<dbReference type="Proteomes" id="UP000614410">
    <property type="component" value="Unassembled WGS sequence"/>
</dbReference>
<accession>A0A934KHF3</accession>
<evidence type="ECO:0008006" key="4">
    <source>
        <dbReference type="Google" id="ProtNLM"/>
    </source>
</evidence>
<dbReference type="InterPro" id="IPR036278">
    <property type="entry name" value="Sialidase_sf"/>
</dbReference>
<sequence>MTDRSAMLRRGLCVGVGVAVALSLAPQPPRAVAAGLTVATPPATPGFATPVASGIQGNGFEQDLRLDPQRNAVYTSAPQSLSSTISDIWRSLDGGQTFKWIPASVQPAGKPVSCVGGGDSELAVDSGGSLYFNDLTLANFSTARSDDQGTTFGANTSCNGVPDVGVDRQWYATDGNVRSGGFLNLAYDRIAQTNSTPITCPNGSPAGNLRNVLVLAQSPLLAGVQAGVNFGPSQTVTCDEGIMGNNEFYRYKDGARVFVVHDNAAFNSVSMGRCDEVGASVTNPTGYVNCQDKLISSFPGSVTGGSFATMSVDRKGNLYAVWEQAPGARGAITGDTSLRFATSSDEGNTWAVSSLPTPGLLNNVFAWLAAGDAGKVDVAWYGTPQGHQGTAGPDSTTGDWSLFLSQTLDNGATWSAPAVASEHFIHRGTINTVMGGQRGDRTLGDFLQIRAGAQGEANISYADSNNIDEPSTPQAMFVRQNSGPGVFGTPVAGTPALTGNCASDQPPSDATFDSGGVVGPNQPNLDLQRVCMSQPDAGHYKVQMQVADLTSLTPGTGAGGTTLIWQTQWHVPSSSDPNGGALFMVYMESVSGQPPTCWAGQNATTLVGGGVALTYPGSTRLTGAACTYTAAAPGIITITVPTSAVSEPGAIGSTLYTVTGSSQTLPTGNAETPPSFGGIGGQLFNLLDVVPSFDFNPSAPTDVPESPWVPLLLTVGGVGAALTVRRKRRGLAAQ</sequence>
<protein>
    <recommendedName>
        <fullName evidence="4">IPTL-CTERM protein sorting domain-containing protein</fullName>
    </recommendedName>
</protein>
<reference evidence="2 3" key="1">
    <citation type="submission" date="2020-10" db="EMBL/GenBank/DDBJ databases">
        <title>Ca. Dormibacterota MAGs.</title>
        <authorList>
            <person name="Montgomery K."/>
        </authorList>
    </citation>
    <scope>NUCLEOTIDE SEQUENCE [LARGE SCALE GENOMIC DNA]</scope>
    <source>
        <strain evidence="2">Mitchell_Peninsula_5</strain>
    </source>
</reference>
<dbReference type="EMBL" id="JAEKNN010000003">
    <property type="protein sequence ID" value="MBJ7607842.1"/>
    <property type="molecule type" value="Genomic_DNA"/>
</dbReference>
<evidence type="ECO:0000256" key="1">
    <source>
        <dbReference type="SAM" id="SignalP"/>
    </source>
</evidence>
<comment type="caution">
    <text evidence="2">The sequence shown here is derived from an EMBL/GenBank/DDBJ whole genome shotgun (WGS) entry which is preliminary data.</text>
</comment>
<evidence type="ECO:0000313" key="2">
    <source>
        <dbReference type="EMBL" id="MBJ7607842.1"/>
    </source>
</evidence>